<feature type="compositionally biased region" description="Low complexity" evidence="12">
    <location>
        <begin position="738"/>
        <end position="773"/>
    </location>
</feature>
<evidence type="ECO:0000256" key="12">
    <source>
        <dbReference type="SAM" id="MobiDB-lite"/>
    </source>
</evidence>
<keyword evidence="15" id="KW-1185">Reference proteome</keyword>
<evidence type="ECO:0000256" key="4">
    <source>
        <dbReference type="ARBA" id="ARBA00022737"/>
    </source>
</evidence>
<dbReference type="AlphaFoldDB" id="A0A5F4VZZ2"/>
<comment type="subcellular location">
    <subcellularLocation>
        <location evidence="1">Nucleus</location>
    </subcellularLocation>
</comment>
<feature type="compositionally biased region" description="Polar residues" evidence="12">
    <location>
        <begin position="416"/>
        <end position="436"/>
    </location>
</feature>
<evidence type="ECO:0000256" key="8">
    <source>
        <dbReference type="ARBA" id="ARBA00023125"/>
    </source>
</evidence>
<dbReference type="Pfam" id="PF16622">
    <property type="entry name" value="zf-C2H2_11"/>
    <property type="match status" value="1"/>
</dbReference>
<dbReference type="GO" id="GO:0003677">
    <property type="term" value="F:DNA binding"/>
    <property type="evidence" value="ECO:0007669"/>
    <property type="project" value="UniProtKB-KW"/>
</dbReference>
<evidence type="ECO:0000313" key="14">
    <source>
        <dbReference type="Ensembl" id="ENSCJAP00000071164.2"/>
    </source>
</evidence>
<feature type="region of interest" description="Disordered" evidence="12">
    <location>
        <begin position="635"/>
        <end position="657"/>
    </location>
</feature>
<evidence type="ECO:0000256" key="2">
    <source>
        <dbReference type="ARBA" id="ARBA00006991"/>
    </source>
</evidence>
<evidence type="ECO:0000256" key="6">
    <source>
        <dbReference type="ARBA" id="ARBA00022833"/>
    </source>
</evidence>
<dbReference type="GO" id="GO:0008270">
    <property type="term" value="F:zinc ion binding"/>
    <property type="evidence" value="ECO:0007669"/>
    <property type="project" value="UniProtKB-KW"/>
</dbReference>
<dbReference type="InterPro" id="IPR013087">
    <property type="entry name" value="Znf_C2H2_type"/>
</dbReference>
<comment type="similarity">
    <text evidence="2">Belongs to the krueppel C2H2-type zinc-finger protein family.</text>
</comment>
<reference evidence="14" key="2">
    <citation type="submission" date="2025-08" db="UniProtKB">
        <authorList>
            <consortium name="Ensembl"/>
        </authorList>
    </citation>
    <scope>IDENTIFICATION</scope>
</reference>
<dbReference type="PROSITE" id="PS00028">
    <property type="entry name" value="ZINC_FINGER_C2H2_1"/>
    <property type="match status" value="5"/>
</dbReference>
<feature type="compositionally biased region" description="Polar residues" evidence="12">
    <location>
        <begin position="154"/>
        <end position="179"/>
    </location>
</feature>
<dbReference type="GO" id="GO:0031018">
    <property type="term" value="P:endocrine pancreas development"/>
    <property type="evidence" value="ECO:0007669"/>
    <property type="project" value="Ensembl"/>
</dbReference>
<keyword evidence="3" id="KW-0479">Metal-binding</keyword>
<accession>A0A5F4VZZ2</accession>
<gene>
    <name evidence="14" type="primary">ZNF800</name>
</gene>
<evidence type="ECO:0000256" key="10">
    <source>
        <dbReference type="ARBA" id="ARBA00023242"/>
    </source>
</evidence>
<dbReference type="PANTHER" id="PTHR21020:SF0">
    <property type="entry name" value="ZINC FINGER PROTEIN 800"/>
    <property type="match status" value="1"/>
</dbReference>
<feature type="compositionally biased region" description="Basic and acidic residues" evidence="12">
    <location>
        <begin position="577"/>
        <end position="591"/>
    </location>
</feature>
<feature type="compositionally biased region" description="Polar residues" evidence="12">
    <location>
        <begin position="458"/>
        <end position="470"/>
    </location>
</feature>
<evidence type="ECO:0000259" key="13">
    <source>
        <dbReference type="PROSITE" id="PS50157"/>
    </source>
</evidence>
<sequence length="849" mass="94734">MPLRDKYCQTDHHHHGCCEPVYILEPGDPPLLQQPLQTSKSGIQQIIECFRSGTKQLKHILLKDVDTIFECKLCRSLFRGLPNLITHKKFYCPPSLQMDDNLPDVNDKQSQAINDLLEAIYPSVDKREYIIKLEPIETNQNAVFQYISRTDNPVEVTESSSTPEQTEVQIQETSTEQSKTVPVIDTEVETVEPPPAEIVTDEVAPTSDEQPHESQADLETSDNSDFGHQLICCLCRKEFNSRRGVRRHIRKVHKKKMEELKKYIETRKNPNQSSKGRSKNVLVPLSRSCPVCCKSFATKANVRRHFDEVHRGLRRDSITPDIATKPGQPLFLDSISAKKSFKTRKQKSSSKAEYNLTACKCLLCKRKYSSQIMLKRHMQIVHKITLSGTNSKREKGPNNTANSSEIKVKVEPADSVESSPPSITHSPQNELKGTNHSNEKKNTPAAQKNKVKQDSESPKSTSPSAAGGQQKTRKPKLSAGFDFKQLYCKLCKRQFTSKQNLTKHIELHTDGNNIYVKFYKCPLCTYETRRKRDVIRHITVVHKKSSRYLGKITASLEIRAIKKPIDFVLNKVAKRGPSRDEAKHSDSKHDGTSNSPSKKYEVADVGIEVKVTKNFSLHRCNKCGKAFAKKTYLEHHKKTHKANASNSPEGNKTKGRSTRSKALVCFLSWHPVGRKWHRSARGSAALAGLRGVGALSLVSNPRVFVFPSWGPLPSVRAEASRSRRPAAPPPCARPPPGAAARPRAPSPRVRLQPAAAPSSAVAPPGSASSHPGAWVSPWPRERRSLAAGGTSPSLRTAVPQAPSRGRLLGQSCRPVIRRLLSPLPRLKPLSPALVWARTLPRSPLEDHVP</sequence>
<keyword evidence="5 11" id="KW-0863">Zinc-finger</keyword>
<keyword evidence="6" id="KW-0862">Zinc</keyword>
<dbReference type="SMART" id="SM00355">
    <property type="entry name" value="ZnF_C2H2"/>
    <property type="match status" value="7"/>
</dbReference>
<dbReference type="PROSITE" id="PS50157">
    <property type="entry name" value="ZINC_FINGER_C2H2_2"/>
    <property type="match status" value="4"/>
</dbReference>
<feature type="region of interest" description="Disordered" evidence="12">
    <location>
        <begin position="388"/>
        <end position="476"/>
    </location>
</feature>
<evidence type="ECO:0000256" key="7">
    <source>
        <dbReference type="ARBA" id="ARBA00023015"/>
    </source>
</evidence>
<reference evidence="14" key="1">
    <citation type="submission" date="2009-03" db="EMBL/GenBank/DDBJ databases">
        <authorList>
            <person name="Warren W."/>
            <person name="Ye L."/>
            <person name="Minx P."/>
            <person name="Worley K."/>
            <person name="Gibbs R."/>
            <person name="Wilson R.K."/>
        </authorList>
    </citation>
    <scope>NUCLEOTIDE SEQUENCE [LARGE SCALE GENOMIC DNA]</scope>
</reference>
<dbReference type="InterPro" id="IPR039149">
    <property type="entry name" value="ZNF800"/>
</dbReference>
<keyword evidence="7" id="KW-0805">Transcription regulation</keyword>
<keyword evidence="8" id="KW-0238">DNA-binding</keyword>
<keyword evidence="10" id="KW-0539">Nucleus</keyword>
<evidence type="ECO:0000256" key="1">
    <source>
        <dbReference type="ARBA" id="ARBA00004123"/>
    </source>
</evidence>
<feature type="domain" description="C2H2-type" evidence="13">
    <location>
        <begin position="618"/>
        <end position="645"/>
    </location>
</feature>
<feature type="compositionally biased region" description="Pro residues" evidence="12">
    <location>
        <begin position="726"/>
        <end position="737"/>
    </location>
</feature>
<keyword evidence="9" id="KW-0804">Transcription</keyword>
<dbReference type="OMA" id="SSCICHE"/>
<dbReference type="PANTHER" id="PTHR21020">
    <property type="entry name" value="ZINC FINGER PROTEIN 800"/>
    <property type="match status" value="1"/>
</dbReference>
<dbReference type="Gene3D" id="3.30.160.60">
    <property type="entry name" value="Classic Zinc Finger"/>
    <property type="match status" value="3"/>
</dbReference>
<dbReference type="Proteomes" id="UP000008225">
    <property type="component" value="Chromosome 8"/>
</dbReference>
<evidence type="ECO:0000256" key="11">
    <source>
        <dbReference type="PROSITE-ProRule" id="PRU00042"/>
    </source>
</evidence>
<protein>
    <submittedName>
        <fullName evidence="14">Zinc finger protein 800</fullName>
    </submittedName>
</protein>
<dbReference type="Pfam" id="PF00096">
    <property type="entry name" value="zf-C2H2"/>
    <property type="match status" value="2"/>
</dbReference>
<feature type="region of interest" description="Disordered" evidence="12">
    <location>
        <begin position="154"/>
        <end position="224"/>
    </location>
</feature>
<name>A0A5F4VZZ2_CALJA</name>
<keyword evidence="4" id="KW-0677">Repeat</keyword>
<evidence type="ECO:0000256" key="3">
    <source>
        <dbReference type="ARBA" id="ARBA00022723"/>
    </source>
</evidence>
<evidence type="ECO:0000313" key="15">
    <source>
        <dbReference type="Proteomes" id="UP000008225"/>
    </source>
</evidence>
<reference evidence="14" key="3">
    <citation type="submission" date="2025-09" db="UniProtKB">
        <authorList>
            <consortium name="Ensembl"/>
        </authorList>
    </citation>
    <scope>IDENTIFICATION</scope>
</reference>
<dbReference type="GeneTree" id="ENSGT00390000008140"/>
<dbReference type="GO" id="GO:0090425">
    <property type="term" value="P:acinar cell differentiation"/>
    <property type="evidence" value="ECO:0007669"/>
    <property type="project" value="Ensembl"/>
</dbReference>
<feature type="region of interest" description="Disordered" evidence="12">
    <location>
        <begin position="576"/>
        <end position="598"/>
    </location>
</feature>
<feature type="region of interest" description="Disordered" evidence="12">
    <location>
        <begin position="720"/>
        <end position="806"/>
    </location>
</feature>
<feature type="domain" description="C2H2-type" evidence="13">
    <location>
        <begin position="287"/>
        <end position="315"/>
    </location>
</feature>
<dbReference type="InterPro" id="IPR036236">
    <property type="entry name" value="Znf_C2H2_sf"/>
</dbReference>
<dbReference type="SUPFAM" id="SSF57667">
    <property type="entry name" value="beta-beta-alpha zinc fingers"/>
    <property type="match status" value="2"/>
</dbReference>
<dbReference type="Pfam" id="PF16624">
    <property type="entry name" value="zf-C2H2_assoc2"/>
    <property type="match status" value="1"/>
</dbReference>
<feature type="domain" description="C2H2-type" evidence="13">
    <location>
        <begin position="486"/>
        <end position="513"/>
    </location>
</feature>
<dbReference type="GO" id="GO:0005634">
    <property type="term" value="C:nucleus"/>
    <property type="evidence" value="ECO:0007669"/>
    <property type="project" value="UniProtKB-SubCell"/>
</dbReference>
<evidence type="ECO:0000256" key="9">
    <source>
        <dbReference type="ARBA" id="ARBA00023163"/>
    </source>
</evidence>
<organism evidence="14 15">
    <name type="scientific">Callithrix jacchus</name>
    <name type="common">White-tufted-ear marmoset</name>
    <name type="synonym">Simia Jacchus</name>
    <dbReference type="NCBI Taxonomy" id="9483"/>
    <lineage>
        <taxon>Eukaryota</taxon>
        <taxon>Metazoa</taxon>
        <taxon>Chordata</taxon>
        <taxon>Craniata</taxon>
        <taxon>Vertebrata</taxon>
        <taxon>Euteleostomi</taxon>
        <taxon>Mammalia</taxon>
        <taxon>Eutheria</taxon>
        <taxon>Euarchontoglires</taxon>
        <taxon>Primates</taxon>
        <taxon>Haplorrhini</taxon>
        <taxon>Platyrrhini</taxon>
        <taxon>Cebidae</taxon>
        <taxon>Callitrichinae</taxon>
        <taxon>Callithrix</taxon>
        <taxon>Callithrix</taxon>
    </lineage>
</organism>
<proteinExistence type="inferred from homology"/>
<dbReference type="Ensembl" id="ENSCJAT00000095426.2">
    <property type="protein sequence ID" value="ENSCJAP00000071164.2"/>
    <property type="gene ID" value="ENSCJAG00000017598.5"/>
</dbReference>
<evidence type="ECO:0000256" key="5">
    <source>
        <dbReference type="ARBA" id="ARBA00022771"/>
    </source>
</evidence>
<dbReference type="InterPro" id="IPR041697">
    <property type="entry name" value="Znf-C2H2_11"/>
</dbReference>
<feature type="domain" description="C2H2-type" evidence="13">
    <location>
        <begin position="230"/>
        <end position="258"/>
    </location>
</feature>